<evidence type="ECO:0000313" key="2">
    <source>
        <dbReference type="EMBL" id="RJF66598.1"/>
    </source>
</evidence>
<dbReference type="AlphaFoldDB" id="A0A418UXS8"/>
<keyword evidence="1" id="KW-0472">Membrane</keyword>
<dbReference type="OrthoDB" id="8141461at2"/>
<accession>A0A418UXS8</accession>
<feature type="transmembrane region" description="Helical" evidence="1">
    <location>
        <begin position="31"/>
        <end position="52"/>
    </location>
</feature>
<keyword evidence="1" id="KW-0812">Transmembrane</keyword>
<reference evidence="2 3" key="1">
    <citation type="submission" date="2018-09" db="EMBL/GenBank/DDBJ databases">
        <title>Draft genome sequence of Rhodopseudomonas palustris 2.1.18.</title>
        <authorList>
            <person name="Robertson S.L."/>
            <person name="Meyer T.E."/>
            <person name="Kyndt J.A."/>
        </authorList>
    </citation>
    <scope>NUCLEOTIDE SEQUENCE [LARGE SCALE GENOMIC DNA]</scope>
    <source>
        <strain evidence="2 3">2.1.18</strain>
    </source>
</reference>
<protein>
    <submittedName>
        <fullName evidence="2">Uncharacterized protein</fullName>
    </submittedName>
</protein>
<comment type="caution">
    <text evidence="2">The sequence shown here is derived from an EMBL/GenBank/DDBJ whole genome shotgun (WGS) entry which is preliminary data.</text>
</comment>
<dbReference type="Proteomes" id="UP000285523">
    <property type="component" value="Unassembled WGS sequence"/>
</dbReference>
<organism evidence="2 3">
    <name type="scientific">Rhodopseudomonas palustris</name>
    <dbReference type="NCBI Taxonomy" id="1076"/>
    <lineage>
        <taxon>Bacteria</taxon>
        <taxon>Pseudomonadati</taxon>
        <taxon>Pseudomonadota</taxon>
        <taxon>Alphaproteobacteria</taxon>
        <taxon>Hyphomicrobiales</taxon>
        <taxon>Nitrobacteraceae</taxon>
        <taxon>Rhodopseudomonas</taxon>
    </lineage>
</organism>
<keyword evidence="1" id="KW-1133">Transmembrane helix</keyword>
<evidence type="ECO:0000313" key="3">
    <source>
        <dbReference type="Proteomes" id="UP000285523"/>
    </source>
</evidence>
<feature type="transmembrane region" description="Helical" evidence="1">
    <location>
        <begin position="64"/>
        <end position="93"/>
    </location>
</feature>
<sequence>MAVRFILIWLALAAVAGWLAWYQARAPRRALWVRIAVAAVLLAGCAAGFWMYGNHLEKTLGSVVLYFLVWGSVFGLSAACGGVIVGTLIALLIG</sequence>
<dbReference type="EMBL" id="QYYD01000036">
    <property type="protein sequence ID" value="RJF66598.1"/>
    <property type="molecule type" value="Genomic_DNA"/>
</dbReference>
<name>A0A418UXS8_RHOPL</name>
<dbReference type="RefSeq" id="WP_119859073.1">
    <property type="nucleotide sequence ID" value="NZ_QYYD01000036.1"/>
</dbReference>
<evidence type="ECO:0000256" key="1">
    <source>
        <dbReference type="SAM" id="Phobius"/>
    </source>
</evidence>
<proteinExistence type="predicted"/>
<feature type="transmembrane region" description="Helical" evidence="1">
    <location>
        <begin position="6"/>
        <end position="24"/>
    </location>
</feature>
<gene>
    <name evidence="2" type="ORF">D4Q52_23875</name>
</gene>